<protein>
    <submittedName>
        <fullName evidence="1">14462_t:CDS:1</fullName>
    </submittedName>
</protein>
<keyword evidence="2" id="KW-1185">Reference proteome</keyword>
<organism evidence="1 2">
    <name type="scientific">Racocetra fulgida</name>
    <dbReference type="NCBI Taxonomy" id="60492"/>
    <lineage>
        <taxon>Eukaryota</taxon>
        <taxon>Fungi</taxon>
        <taxon>Fungi incertae sedis</taxon>
        <taxon>Mucoromycota</taxon>
        <taxon>Glomeromycotina</taxon>
        <taxon>Glomeromycetes</taxon>
        <taxon>Diversisporales</taxon>
        <taxon>Gigasporaceae</taxon>
        <taxon>Racocetra</taxon>
    </lineage>
</organism>
<dbReference type="EMBL" id="CAJVPZ010051780">
    <property type="protein sequence ID" value="CAG8779605.1"/>
    <property type="molecule type" value="Genomic_DNA"/>
</dbReference>
<gene>
    <name evidence="1" type="ORF">RFULGI_LOCUS15695</name>
</gene>
<comment type="caution">
    <text evidence="1">The sequence shown here is derived from an EMBL/GenBank/DDBJ whole genome shotgun (WGS) entry which is preliminary data.</text>
</comment>
<feature type="non-terminal residue" evidence="1">
    <location>
        <position position="54"/>
    </location>
</feature>
<evidence type="ECO:0000313" key="2">
    <source>
        <dbReference type="Proteomes" id="UP000789396"/>
    </source>
</evidence>
<sequence length="54" mass="6407">MVLNSLIEEQQLLERLEPNEIIQDEFDIIHAEMMKYYPDALKAGKLLKKSQFLK</sequence>
<evidence type="ECO:0000313" key="1">
    <source>
        <dbReference type="EMBL" id="CAG8779605.1"/>
    </source>
</evidence>
<name>A0A9N9JHI8_9GLOM</name>
<dbReference type="AlphaFoldDB" id="A0A9N9JHI8"/>
<accession>A0A9N9JHI8</accession>
<dbReference type="OrthoDB" id="2157866at2759"/>
<proteinExistence type="predicted"/>
<reference evidence="1" key="1">
    <citation type="submission" date="2021-06" db="EMBL/GenBank/DDBJ databases">
        <authorList>
            <person name="Kallberg Y."/>
            <person name="Tangrot J."/>
            <person name="Rosling A."/>
        </authorList>
    </citation>
    <scope>NUCLEOTIDE SEQUENCE</scope>
    <source>
        <strain evidence="1">IN212</strain>
    </source>
</reference>
<dbReference type="Proteomes" id="UP000789396">
    <property type="component" value="Unassembled WGS sequence"/>
</dbReference>